<protein>
    <submittedName>
        <fullName evidence="2">Uncharacterized protein</fullName>
    </submittedName>
</protein>
<name>A0A7Y2E5J6_UNCEI</name>
<feature type="coiled-coil region" evidence="1">
    <location>
        <begin position="97"/>
        <end position="124"/>
    </location>
</feature>
<dbReference type="AlphaFoldDB" id="A0A7Y2E5J6"/>
<reference evidence="2 3" key="1">
    <citation type="submission" date="2020-03" db="EMBL/GenBank/DDBJ databases">
        <title>Metabolic flexibility allows generalist bacteria to become dominant in a frequently disturbed ecosystem.</title>
        <authorList>
            <person name="Chen Y.-J."/>
            <person name="Leung P.M."/>
            <person name="Bay S.K."/>
            <person name="Hugenholtz P."/>
            <person name="Kessler A.J."/>
            <person name="Shelley G."/>
            <person name="Waite D.W."/>
            <person name="Cook P.L."/>
            <person name="Greening C."/>
        </authorList>
    </citation>
    <scope>NUCLEOTIDE SEQUENCE [LARGE SCALE GENOMIC DNA]</scope>
    <source>
        <strain evidence="2">SS_bin_28</strain>
    </source>
</reference>
<keyword evidence="1" id="KW-0175">Coiled coil</keyword>
<accession>A0A7Y2E5J6</accession>
<evidence type="ECO:0000313" key="2">
    <source>
        <dbReference type="EMBL" id="NNF05531.1"/>
    </source>
</evidence>
<sequence>KPLLELNARLNQTYVPYGPQGAAGLANQVAQDGNASRLGVQSCSSRITAKGTSLYTNASWDLVDASIEPGFDLASIAVDDLPELLRSMSHEDRVSYVAEKRRERETIQTEIQTLSAQRETLIKRVRAEQYASSDLGEAMKRAIREQAEKKGFNTDGC</sequence>
<feature type="non-terminal residue" evidence="2">
    <location>
        <position position="1"/>
    </location>
</feature>
<proteinExistence type="predicted"/>
<dbReference type="Proteomes" id="UP000547674">
    <property type="component" value="Unassembled WGS sequence"/>
</dbReference>
<evidence type="ECO:0000256" key="1">
    <source>
        <dbReference type="SAM" id="Coils"/>
    </source>
</evidence>
<comment type="caution">
    <text evidence="2">The sequence shown here is derived from an EMBL/GenBank/DDBJ whole genome shotgun (WGS) entry which is preliminary data.</text>
</comment>
<organism evidence="2 3">
    <name type="scientific">Eiseniibacteriota bacterium</name>
    <dbReference type="NCBI Taxonomy" id="2212470"/>
    <lineage>
        <taxon>Bacteria</taxon>
        <taxon>Candidatus Eiseniibacteriota</taxon>
    </lineage>
</organism>
<dbReference type="EMBL" id="JABDJR010000070">
    <property type="protein sequence ID" value="NNF05531.1"/>
    <property type="molecule type" value="Genomic_DNA"/>
</dbReference>
<gene>
    <name evidence="2" type="ORF">HKN21_02105</name>
</gene>
<evidence type="ECO:0000313" key="3">
    <source>
        <dbReference type="Proteomes" id="UP000547674"/>
    </source>
</evidence>